<gene>
    <name evidence="1" type="ORF">CH338_12880</name>
</gene>
<sequence>MKLHYYPETDSLYIELKDAPGAETREIVAGLVVDLDADGEVVGFDIDHASKKLDLSKIETIALPPASAAE</sequence>
<dbReference type="OrthoDB" id="9799670at2"/>
<dbReference type="InterPro" id="IPR019270">
    <property type="entry name" value="DUF2283"/>
</dbReference>
<evidence type="ECO:0000313" key="1">
    <source>
        <dbReference type="EMBL" id="RAI38373.1"/>
    </source>
</evidence>
<dbReference type="EMBL" id="NPEU01000129">
    <property type="protein sequence ID" value="RAI38373.1"/>
    <property type="molecule type" value="Genomic_DNA"/>
</dbReference>
<dbReference type="Proteomes" id="UP000248863">
    <property type="component" value="Unassembled WGS sequence"/>
</dbReference>
<dbReference type="PANTHER" id="PTHR37029:SF1">
    <property type="entry name" value="SSR1768 PROTEIN"/>
    <property type="match status" value="1"/>
</dbReference>
<dbReference type="PANTHER" id="PTHR37029">
    <property type="entry name" value="SSR1768 PROTEIN"/>
    <property type="match status" value="1"/>
</dbReference>
<reference evidence="1 2" key="1">
    <citation type="submission" date="2017-07" db="EMBL/GenBank/DDBJ databases">
        <title>Draft Genome Sequences of Select Purple Nonsulfur Bacteria.</title>
        <authorList>
            <person name="Lasarre B."/>
            <person name="Mckinlay J.B."/>
        </authorList>
    </citation>
    <scope>NUCLEOTIDE SEQUENCE [LARGE SCALE GENOMIC DNA]</scope>
    <source>
        <strain evidence="1 2">DSM 11907</strain>
    </source>
</reference>
<organism evidence="1 2">
    <name type="scientific">Rhodoplanes elegans</name>
    <dbReference type="NCBI Taxonomy" id="29408"/>
    <lineage>
        <taxon>Bacteria</taxon>
        <taxon>Pseudomonadati</taxon>
        <taxon>Pseudomonadota</taxon>
        <taxon>Alphaproteobacteria</taxon>
        <taxon>Hyphomicrobiales</taxon>
        <taxon>Nitrobacteraceae</taxon>
        <taxon>Rhodoplanes</taxon>
    </lineage>
</organism>
<accession>A0A327KLG3</accession>
<protein>
    <recommendedName>
        <fullName evidence="3">DUF2283 domain-containing protein</fullName>
    </recommendedName>
</protein>
<name>A0A327KLG3_9BRAD</name>
<keyword evidence="2" id="KW-1185">Reference proteome</keyword>
<evidence type="ECO:0000313" key="2">
    <source>
        <dbReference type="Proteomes" id="UP000248863"/>
    </source>
</evidence>
<comment type="caution">
    <text evidence="1">The sequence shown here is derived from an EMBL/GenBank/DDBJ whole genome shotgun (WGS) entry which is preliminary data.</text>
</comment>
<dbReference type="RefSeq" id="WP_111357575.1">
    <property type="nucleotide sequence ID" value="NZ_NHSK01000119.1"/>
</dbReference>
<dbReference type="Pfam" id="PF10049">
    <property type="entry name" value="DUF2283"/>
    <property type="match status" value="1"/>
</dbReference>
<proteinExistence type="predicted"/>
<evidence type="ECO:0008006" key="3">
    <source>
        <dbReference type="Google" id="ProtNLM"/>
    </source>
</evidence>
<dbReference type="AlphaFoldDB" id="A0A327KLG3"/>